<evidence type="ECO:0000313" key="14">
    <source>
        <dbReference type="EMBL" id="QKS70391.1"/>
    </source>
</evidence>
<evidence type="ECO:0000313" key="15">
    <source>
        <dbReference type="Proteomes" id="UP000318138"/>
    </source>
</evidence>
<comment type="similarity">
    <text evidence="7">Belongs to the zinc-associated anti-sigma factor (ZAS) superfamily. Anti-sigma-W factor family.</text>
</comment>
<dbReference type="RefSeq" id="WP_176008430.1">
    <property type="nucleotide sequence ID" value="NZ_CP041372.2"/>
</dbReference>
<dbReference type="PANTHER" id="PTHR37461:SF1">
    <property type="entry name" value="ANTI-SIGMA-K FACTOR RSKA"/>
    <property type="match status" value="1"/>
</dbReference>
<dbReference type="GO" id="GO:0016989">
    <property type="term" value="F:sigma factor antagonist activity"/>
    <property type="evidence" value="ECO:0007669"/>
    <property type="project" value="TreeGrafter"/>
</dbReference>
<evidence type="ECO:0000256" key="4">
    <source>
        <dbReference type="ARBA" id="ARBA00022692"/>
    </source>
</evidence>
<evidence type="ECO:0000259" key="12">
    <source>
        <dbReference type="Pfam" id="PF10099"/>
    </source>
</evidence>
<feature type="region of interest" description="Disordered" evidence="11">
    <location>
        <begin position="76"/>
        <end position="112"/>
    </location>
</feature>
<comment type="subcellular location">
    <subcellularLocation>
        <location evidence="2">Cell membrane</location>
    </subcellularLocation>
    <subcellularLocation>
        <location evidence="1">Membrane</location>
        <topology evidence="1">Single-pass membrane protein</topology>
    </subcellularLocation>
</comment>
<evidence type="ECO:0000256" key="2">
    <source>
        <dbReference type="ARBA" id="ARBA00004236"/>
    </source>
</evidence>
<evidence type="ECO:0000256" key="6">
    <source>
        <dbReference type="ARBA" id="ARBA00023136"/>
    </source>
</evidence>
<protein>
    <recommendedName>
        <fullName evidence="8">Anti-sigma-W factor RsiW</fullName>
    </recommendedName>
    <alternativeName>
        <fullName evidence="10">Regulator of SigK</fullName>
    </alternativeName>
    <alternativeName>
        <fullName evidence="9">Sigma-K anti-sigma factor RskA</fullName>
    </alternativeName>
</protein>
<evidence type="ECO:0000256" key="3">
    <source>
        <dbReference type="ARBA" id="ARBA00022475"/>
    </source>
</evidence>
<reference evidence="15" key="1">
    <citation type="submission" date="2019-07" db="EMBL/GenBank/DDBJ databases">
        <title>Bacillus alkalisoli sp. nov. isolated from saline soil.</title>
        <authorList>
            <person name="Sun J.-Q."/>
            <person name="Xu L."/>
        </authorList>
    </citation>
    <scope>NUCLEOTIDE SEQUENCE [LARGE SCALE GENOMIC DNA]</scope>
    <source>
        <strain evidence="15">M4U3P1</strain>
    </source>
</reference>
<accession>A0A859FCA1</accession>
<feature type="domain" description="Anti-sigma K factor RskA C-terminal" evidence="12">
    <location>
        <begin position="127"/>
        <end position="285"/>
    </location>
</feature>
<dbReference type="Pfam" id="PF10099">
    <property type="entry name" value="RskA_C"/>
    <property type="match status" value="1"/>
</dbReference>
<dbReference type="InterPro" id="IPR027383">
    <property type="entry name" value="Znf_put"/>
</dbReference>
<dbReference type="PANTHER" id="PTHR37461">
    <property type="entry name" value="ANTI-SIGMA-K FACTOR RSKA"/>
    <property type="match status" value="1"/>
</dbReference>
<dbReference type="GO" id="GO:0006417">
    <property type="term" value="P:regulation of translation"/>
    <property type="evidence" value="ECO:0007669"/>
    <property type="project" value="TreeGrafter"/>
</dbReference>
<dbReference type="InterPro" id="IPR041916">
    <property type="entry name" value="Anti_sigma_zinc_sf"/>
</dbReference>
<dbReference type="Gene3D" id="1.10.10.1320">
    <property type="entry name" value="Anti-sigma factor, zinc-finger domain"/>
    <property type="match status" value="1"/>
</dbReference>
<evidence type="ECO:0000256" key="10">
    <source>
        <dbReference type="ARBA" id="ARBA00030803"/>
    </source>
</evidence>
<dbReference type="GO" id="GO:0005886">
    <property type="term" value="C:plasma membrane"/>
    <property type="evidence" value="ECO:0007669"/>
    <property type="project" value="UniProtKB-SubCell"/>
</dbReference>
<feature type="domain" description="Putative zinc-finger" evidence="13">
    <location>
        <begin position="6"/>
        <end position="35"/>
    </location>
</feature>
<proteinExistence type="inferred from homology"/>
<evidence type="ECO:0000256" key="11">
    <source>
        <dbReference type="SAM" id="MobiDB-lite"/>
    </source>
</evidence>
<organism evidence="14 15">
    <name type="scientific">Paenalkalicoccus suaedae</name>
    <dbReference type="NCBI Taxonomy" id="2592382"/>
    <lineage>
        <taxon>Bacteria</taxon>
        <taxon>Bacillati</taxon>
        <taxon>Bacillota</taxon>
        <taxon>Bacilli</taxon>
        <taxon>Bacillales</taxon>
        <taxon>Bacillaceae</taxon>
        <taxon>Paenalkalicoccus</taxon>
    </lineage>
</organism>
<dbReference type="InterPro" id="IPR018764">
    <property type="entry name" value="RskA_C"/>
</dbReference>
<gene>
    <name evidence="14" type="ORF">FLK61_26930</name>
</gene>
<evidence type="ECO:0000256" key="8">
    <source>
        <dbReference type="ARBA" id="ARBA00024438"/>
    </source>
</evidence>
<sequence length="292" mass="31388">MTEQHDQLIDYFNGQLSDEEKLAFEKHLETCEDCRAELAEWQELAGDLAFISEPVEPDAGMKKRVLSNVFDEAPVEQPTKAEAAPITSNTVEPKAKETRKASNNQPVSIEERKANAPIKRGPWVAGVLAAGLLLSLVGNGVLYNQAQELNQSNSQLAFERDVLESDLQAALEPGEEVGGVSDVLLASNLASTEETFEGAGTATIITENGNVDLVITVTGMPELTGTEAFQAWIIDEDVPVSAGSFNIDENGNGAITYRLSDLDDMEISQFAISLEPAPNSEQPQGAIVLASQ</sequence>
<keyword evidence="6" id="KW-0472">Membrane</keyword>
<dbReference type="Proteomes" id="UP000318138">
    <property type="component" value="Chromosome"/>
</dbReference>
<evidence type="ECO:0000256" key="5">
    <source>
        <dbReference type="ARBA" id="ARBA00022989"/>
    </source>
</evidence>
<dbReference type="InterPro" id="IPR051474">
    <property type="entry name" value="Anti-sigma-K/W_factor"/>
</dbReference>
<evidence type="ECO:0000256" key="9">
    <source>
        <dbReference type="ARBA" id="ARBA00029829"/>
    </source>
</evidence>
<dbReference type="AlphaFoldDB" id="A0A859FCA1"/>
<evidence type="ECO:0000256" key="1">
    <source>
        <dbReference type="ARBA" id="ARBA00004167"/>
    </source>
</evidence>
<keyword evidence="4" id="KW-0812">Transmembrane</keyword>
<keyword evidence="5" id="KW-1133">Transmembrane helix</keyword>
<dbReference type="EMBL" id="CP041372">
    <property type="protein sequence ID" value="QKS70391.1"/>
    <property type="molecule type" value="Genomic_DNA"/>
</dbReference>
<evidence type="ECO:0000256" key="7">
    <source>
        <dbReference type="ARBA" id="ARBA00024353"/>
    </source>
</evidence>
<dbReference type="KEGG" id="psua:FLK61_26930"/>
<dbReference type="Pfam" id="PF13490">
    <property type="entry name" value="zf-HC2"/>
    <property type="match status" value="1"/>
</dbReference>
<evidence type="ECO:0000259" key="13">
    <source>
        <dbReference type="Pfam" id="PF13490"/>
    </source>
</evidence>
<name>A0A859FCA1_9BACI</name>
<keyword evidence="15" id="KW-1185">Reference proteome</keyword>
<keyword evidence="3" id="KW-1003">Cell membrane</keyword>